<sequence length="142" mass="14759">MTSILGRMALIVVLSGSASVQDAQAHDTAAPGAKATLVYQHELPNAPGKSLKAVLVEYEPGAGNPAHRHAPSAFIYATVLEGTIKSQVNGGELRIYRKGESFTELPGSLHNVSANGSPSEPAKLLAVFVVDTGDTILTTPVQ</sequence>
<protein>
    <submittedName>
        <fullName evidence="3">Cupin</fullName>
    </submittedName>
</protein>
<keyword evidence="4" id="KW-1185">Reference proteome</keyword>
<evidence type="ECO:0000313" key="4">
    <source>
        <dbReference type="Proteomes" id="UP001349262"/>
    </source>
</evidence>
<dbReference type="InterPro" id="IPR011051">
    <property type="entry name" value="RmlC_Cupin_sf"/>
</dbReference>
<feature type="signal peptide" evidence="1">
    <location>
        <begin position="1"/>
        <end position="25"/>
    </location>
</feature>
<dbReference type="Gene3D" id="2.60.120.10">
    <property type="entry name" value="Jelly Rolls"/>
    <property type="match status" value="1"/>
</dbReference>
<dbReference type="EMBL" id="MLBY01000004">
    <property type="protein sequence ID" value="MEE7456496.1"/>
    <property type="molecule type" value="Genomic_DNA"/>
</dbReference>
<evidence type="ECO:0000256" key="1">
    <source>
        <dbReference type="SAM" id="SignalP"/>
    </source>
</evidence>
<proteinExistence type="predicted"/>
<feature type="chain" id="PRO_5045922794" evidence="1">
    <location>
        <begin position="26"/>
        <end position="142"/>
    </location>
</feature>
<name>A0ABU7T7I0_9HYPH</name>
<dbReference type="Pfam" id="PF07883">
    <property type="entry name" value="Cupin_2"/>
    <property type="match status" value="1"/>
</dbReference>
<dbReference type="CDD" id="cd02234">
    <property type="entry name" value="cupin_BLR7677-like"/>
    <property type="match status" value="1"/>
</dbReference>
<accession>A0ABU7T7I0</accession>
<organism evidence="3 4">
    <name type="scientific">Methylobacterium radiotolerans</name>
    <dbReference type="NCBI Taxonomy" id="31998"/>
    <lineage>
        <taxon>Bacteria</taxon>
        <taxon>Pseudomonadati</taxon>
        <taxon>Pseudomonadota</taxon>
        <taxon>Alphaproteobacteria</taxon>
        <taxon>Hyphomicrobiales</taxon>
        <taxon>Methylobacteriaceae</taxon>
        <taxon>Methylobacterium</taxon>
    </lineage>
</organism>
<dbReference type="Proteomes" id="UP001349262">
    <property type="component" value="Unassembled WGS sequence"/>
</dbReference>
<feature type="domain" description="Cupin type-2" evidence="2">
    <location>
        <begin position="55"/>
        <end position="128"/>
    </location>
</feature>
<dbReference type="SUPFAM" id="SSF51182">
    <property type="entry name" value="RmlC-like cupins"/>
    <property type="match status" value="1"/>
</dbReference>
<evidence type="ECO:0000313" key="3">
    <source>
        <dbReference type="EMBL" id="MEE7456496.1"/>
    </source>
</evidence>
<comment type="caution">
    <text evidence="3">The sequence shown here is derived from an EMBL/GenBank/DDBJ whole genome shotgun (WGS) entry which is preliminary data.</text>
</comment>
<evidence type="ECO:0000259" key="2">
    <source>
        <dbReference type="Pfam" id="PF07883"/>
    </source>
</evidence>
<dbReference type="InterPro" id="IPR014710">
    <property type="entry name" value="RmlC-like_jellyroll"/>
</dbReference>
<reference evidence="3 4" key="1">
    <citation type="journal article" date="2012" name="Genet. Mol. Biol.">
        <title>Analysis of 16S rRNA and mxaF genes revealing insights into Methylobacterium niche-specific plant association.</title>
        <authorList>
            <person name="Dourado M.N."/>
            <person name="Andreote F.D."/>
            <person name="Dini-Andreote F."/>
            <person name="Conti R."/>
            <person name="Araujo J.M."/>
            <person name="Araujo W.L."/>
        </authorList>
    </citation>
    <scope>NUCLEOTIDE SEQUENCE [LARGE SCALE GENOMIC DNA]</scope>
    <source>
        <strain evidence="3 4">SR1.6/4</strain>
    </source>
</reference>
<dbReference type="PANTHER" id="PTHR38599:SF1">
    <property type="entry name" value="CUPIN DOMAIN PROTEIN (AFU_ORTHOLOGUE AFUA_3G13620)"/>
    <property type="match status" value="1"/>
</dbReference>
<keyword evidence="1" id="KW-0732">Signal</keyword>
<dbReference type="InterPro" id="IPR013096">
    <property type="entry name" value="Cupin_2"/>
</dbReference>
<gene>
    <name evidence="3" type="ORF">MRSR164_06760</name>
</gene>
<dbReference type="PANTHER" id="PTHR38599">
    <property type="entry name" value="CUPIN DOMAIN PROTEIN (AFU_ORTHOLOGUE AFUA_3G13620)"/>
    <property type="match status" value="1"/>
</dbReference>